<dbReference type="Gene3D" id="3.10.20.90">
    <property type="entry name" value="Phosphatidylinositol 3-kinase Catalytic Subunit, Chain A, domain 1"/>
    <property type="match status" value="1"/>
</dbReference>
<dbReference type="OrthoDB" id="3310374at2759"/>
<evidence type="ECO:0000313" key="2">
    <source>
        <dbReference type="EMBL" id="KIM82831.1"/>
    </source>
</evidence>
<organism evidence="2 3">
    <name type="scientific">Piloderma croceum (strain F 1598)</name>
    <dbReference type="NCBI Taxonomy" id="765440"/>
    <lineage>
        <taxon>Eukaryota</taxon>
        <taxon>Fungi</taxon>
        <taxon>Dikarya</taxon>
        <taxon>Basidiomycota</taxon>
        <taxon>Agaricomycotina</taxon>
        <taxon>Agaricomycetes</taxon>
        <taxon>Agaricomycetidae</taxon>
        <taxon>Atheliales</taxon>
        <taxon>Atheliaceae</taxon>
        <taxon>Piloderma</taxon>
    </lineage>
</organism>
<name>A0A0C3FW90_PILCF</name>
<dbReference type="PROSITE" id="PS50053">
    <property type="entry name" value="UBIQUITIN_2"/>
    <property type="match status" value="1"/>
</dbReference>
<dbReference type="InterPro" id="IPR000626">
    <property type="entry name" value="Ubiquitin-like_dom"/>
</dbReference>
<dbReference type="SUPFAM" id="SSF54236">
    <property type="entry name" value="Ubiquitin-like"/>
    <property type="match status" value="1"/>
</dbReference>
<dbReference type="EMBL" id="KN832993">
    <property type="protein sequence ID" value="KIM82831.1"/>
    <property type="molecule type" value="Genomic_DNA"/>
</dbReference>
<sequence>MGRDLKDDNAFLSDLGFVPGCTVHAVADVHICVTTSGRDFDMALSPMTRVSTIRRTLEGIDSDIPWHEFWFSLDGKESLLETSTMWDLNIFSNTMILLKNRYLSLTVYLRGGPEDTRLGPIYDIEAEEEELVEGLKQRIFLESGIPPSGQLLMVRNNVLQDHLTLKQEELHGQEDIDVINLDSLADAFLSE</sequence>
<gene>
    <name evidence="2" type="ORF">PILCRDRAFT_820116</name>
</gene>
<reference evidence="3" key="2">
    <citation type="submission" date="2015-01" db="EMBL/GenBank/DDBJ databases">
        <title>Evolutionary Origins and Diversification of the Mycorrhizal Mutualists.</title>
        <authorList>
            <consortium name="DOE Joint Genome Institute"/>
            <consortium name="Mycorrhizal Genomics Consortium"/>
            <person name="Kohler A."/>
            <person name="Kuo A."/>
            <person name="Nagy L.G."/>
            <person name="Floudas D."/>
            <person name="Copeland A."/>
            <person name="Barry K.W."/>
            <person name="Cichocki N."/>
            <person name="Veneault-Fourrey C."/>
            <person name="LaButti K."/>
            <person name="Lindquist E.A."/>
            <person name="Lipzen A."/>
            <person name="Lundell T."/>
            <person name="Morin E."/>
            <person name="Murat C."/>
            <person name="Riley R."/>
            <person name="Ohm R."/>
            <person name="Sun H."/>
            <person name="Tunlid A."/>
            <person name="Henrissat B."/>
            <person name="Grigoriev I.V."/>
            <person name="Hibbett D.S."/>
            <person name="Martin F."/>
        </authorList>
    </citation>
    <scope>NUCLEOTIDE SEQUENCE [LARGE SCALE GENOMIC DNA]</scope>
    <source>
        <strain evidence="3">F 1598</strain>
    </source>
</reference>
<evidence type="ECO:0000259" key="1">
    <source>
        <dbReference type="PROSITE" id="PS50053"/>
    </source>
</evidence>
<feature type="domain" description="Ubiquitin-like" evidence="1">
    <location>
        <begin position="103"/>
        <end position="179"/>
    </location>
</feature>
<accession>A0A0C3FW90</accession>
<evidence type="ECO:0000313" key="3">
    <source>
        <dbReference type="Proteomes" id="UP000054166"/>
    </source>
</evidence>
<dbReference type="AlphaFoldDB" id="A0A0C3FW90"/>
<protein>
    <recommendedName>
        <fullName evidence="1">Ubiquitin-like domain-containing protein</fullName>
    </recommendedName>
</protein>
<reference evidence="2 3" key="1">
    <citation type="submission" date="2014-04" db="EMBL/GenBank/DDBJ databases">
        <authorList>
            <consortium name="DOE Joint Genome Institute"/>
            <person name="Kuo A."/>
            <person name="Tarkka M."/>
            <person name="Buscot F."/>
            <person name="Kohler A."/>
            <person name="Nagy L.G."/>
            <person name="Floudas D."/>
            <person name="Copeland A."/>
            <person name="Barry K.W."/>
            <person name="Cichocki N."/>
            <person name="Veneault-Fourrey C."/>
            <person name="LaButti K."/>
            <person name="Lindquist E.A."/>
            <person name="Lipzen A."/>
            <person name="Lundell T."/>
            <person name="Morin E."/>
            <person name="Murat C."/>
            <person name="Sun H."/>
            <person name="Tunlid A."/>
            <person name="Henrissat B."/>
            <person name="Grigoriev I.V."/>
            <person name="Hibbett D.S."/>
            <person name="Martin F."/>
            <person name="Nordberg H.P."/>
            <person name="Cantor M.N."/>
            <person name="Hua S.X."/>
        </authorList>
    </citation>
    <scope>NUCLEOTIDE SEQUENCE [LARGE SCALE GENOMIC DNA]</scope>
    <source>
        <strain evidence="2 3">F 1598</strain>
    </source>
</reference>
<proteinExistence type="predicted"/>
<keyword evidence="3" id="KW-1185">Reference proteome</keyword>
<dbReference type="CDD" id="cd17039">
    <property type="entry name" value="Ubl_ubiquitin_like"/>
    <property type="match status" value="1"/>
</dbReference>
<dbReference type="Proteomes" id="UP000054166">
    <property type="component" value="Unassembled WGS sequence"/>
</dbReference>
<dbReference type="HOGENOM" id="CLU_1421907_0_0_1"/>
<dbReference type="InterPro" id="IPR029071">
    <property type="entry name" value="Ubiquitin-like_domsf"/>
</dbReference>
<dbReference type="InParanoid" id="A0A0C3FW90"/>
<dbReference type="Pfam" id="PF00240">
    <property type="entry name" value="ubiquitin"/>
    <property type="match status" value="1"/>
</dbReference>